<evidence type="ECO:0000313" key="1">
    <source>
        <dbReference type="EMBL" id="RCV25481.1"/>
    </source>
</evidence>
<proteinExistence type="predicted"/>
<sequence>MFFLNLLKSLCGSTPRLLQMCLVSRCSGRPLQEISLWGVTAHSPTEVAWSILIHPLRTLTSCPRSCKSLSFVAGTVNRGSEVSAAGSV</sequence>
<dbReference type="EMBL" id="CM003532">
    <property type="protein sequence ID" value="RCV25481.1"/>
    <property type="molecule type" value="Genomic_DNA"/>
</dbReference>
<accession>A0A368R5L5</accession>
<gene>
    <name evidence="1" type="ORF">SETIT_5G170500v2</name>
</gene>
<organism evidence="1">
    <name type="scientific">Setaria italica</name>
    <name type="common">Foxtail millet</name>
    <name type="synonym">Panicum italicum</name>
    <dbReference type="NCBI Taxonomy" id="4555"/>
    <lineage>
        <taxon>Eukaryota</taxon>
        <taxon>Viridiplantae</taxon>
        <taxon>Streptophyta</taxon>
        <taxon>Embryophyta</taxon>
        <taxon>Tracheophyta</taxon>
        <taxon>Spermatophyta</taxon>
        <taxon>Magnoliopsida</taxon>
        <taxon>Liliopsida</taxon>
        <taxon>Poales</taxon>
        <taxon>Poaceae</taxon>
        <taxon>PACMAD clade</taxon>
        <taxon>Panicoideae</taxon>
        <taxon>Panicodae</taxon>
        <taxon>Paniceae</taxon>
        <taxon>Cenchrinae</taxon>
        <taxon>Setaria</taxon>
    </lineage>
</organism>
<reference evidence="1" key="2">
    <citation type="submission" date="2015-07" db="EMBL/GenBank/DDBJ databases">
        <authorList>
            <person name="Noorani M."/>
        </authorList>
    </citation>
    <scope>NUCLEOTIDE SEQUENCE</scope>
    <source>
        <strain evidence="1">Yugu1</strain>
    </source>
</reference>
<name>A0A368R5L5_SETIT</name>
<protein>
    <submittedName>
        <fullName evidence="1">Uncharacterized protein</fullName>
    </submittedName>
</protein>
<reference evidence="1" key="1">
    <citation type="journal article" date="2012" name="Nat. Biotechnol.">
        <title>Reference genome sequence of the model plant Setaria.</title>
        <authorList>
            <person name="Bennetzen J.L."/>
            <person name="Schmutz J."/>
            <person name="Wang H."/>
            <person name="Percifield R."/>
            <person name="Hawkins J."/>
            <person name="Pontaroli A.C."/>
            <person name="Estep M."/>
            <person name="Feng L."/>
            <person name="Vaughn J.N."/>
            <person name="Grimwood J."/>
            <person name="Jenkins J."/>
            <person name="Barry K."/>
            <person name="Lindquist E."/>
            <person name="Hellsten U."/>
            <person name="Deshpande S."/>
            <person name="Wang X."/>
            <person name="Wu X."/>
            <person name="Mitros T."/>
            <person name="Triplett J."/>
            <person name="Yang X."/>
            <person name="Ye C.Y."/>
            <person name="Mauro-Herrera M."/>
            <person name="Wang L."/>
            <person name="Li P."/>
            <person name="Sharma M."/>
            <person name="Sharma R."/>
            <person name="Ronald P.C."/>
            <person name="Panaud O."/>
            <person name="Kellogg E.A."/>
            <person name="Brutnell T.P."/>
            <person name="Doust A.N."/>
            <person name="Tuskan G.A."/>
            <person name="Rokhsar D."/>
            <person name="Devos K.M."/>
        </authorList>
    </citation>
    <scope>NUCLEOTIDE SEQUENCE [LARGE SCALE GENOMIC DNA]</scope>
    <source>
        <strain evidence="1">Yugu1</strain>
    </source>
</reference>
<dbReference type="AlphaFoldDB" id="A0A368R5L5"/>